<dbReference type="EMBL" id="JAWDGP010002216">
    <property type="protein sequence ID" value="KAK3784745.1"/>
    <property type="molecule type" value="Genomic_DNA"/>
</dbReference>
<dbReference type="Proteomes" id="UP001283361">
    <property type="component" value="Unassembled WGS sequence"/>
</dbReference>
<dbReference type="AlphaFoldDB" id="A0AAE1ABA1"/>
<sequence>MKKYFPNNVTRPPSSLSHTHVINLFISDSWTASDTSKSNLDSSTTQQASTSAKLATRDSREDVLRGMRSDELMTSHHPCVSSWRMLAISGSSPLLQNPLVNSEKCLVTAQPRVQGLSGVRCRAVSNSLGYVHLVLPPLLSQTPSGVRHFPGVTARPGEINTEEGEDNVDFLALCERRELRHQCPGKVNRSGNQCVQQLTVRQQENVCAGAAGVTLR</sequence>
<evidence type="ECO:0000313" key="3">
    <source>
        <dbReference type="Proteomes" id="UP001283361"/>
    </source>
</evidence>
<name>A0AAE1ABA1_9GAST</name>
<keyword evidence="3" id="KW-1185">Reference proteome</keyword>
<evidence type="ECO:0000256" key="1">
    <source>
        <dbReference type="SAM" id="MobiDB-lite"/>
    </source>
</evidence>
<protein>
    <submittedName>
        <fullName evidence="2">Uncharacterized protein</fullName>
    </submittedName>
</protein>
<gene>
    <name evidence="2" type="ORF">RRG08_032198</name>
</gene>
<reference evidence="2" key="1">
    <citation type="journal article" date="2023" name="G3 (Bethesda)">
        <title>A reference genome for the long-term kleptoplast-retaining sea slug Elysia crispata morphotype clarki.</title>
        <authorList>
            <person name="Eastman K.E."/>
            <person name="Pendleton A.L."/>
            <person name="Shaikh M.A."/>
            <person name="Suttiyut T."/>
            <person name="Ogas R."/>
            <person name="Tomko P."/>
            <person name="Gavelis G."/>
            <person name="Widhalm J.R."/>
            <person name="Wisecaver J.H."/>
        </authorList>
    </citation>
    <scope>NUCLEOTIDE SEQUENCE</scope>
    <source>
        <strain evidence="2">ECLA1</strain>
    </source>
</reference>
<comment type="caution">
    <text evidence="2">The sequence shown here is derived from an EMBL/GenBank/DDBJ whole genome shotgun (WGS) entry which is preliminary data.</text>
</comment>
<proteinExistence type="predicted"/>
<accession>A0AAE1ABA1</accession>
<organism evidence="2 3">
    <name type="scientific">Elysia crispata</name>
    <name type="common">lettuce slug</name>
    <dbReference type="NCBI Taxonomy" id="231223"/>
    <lineage>
        <taxon>Eukaryota</taxon>
        <taxon>Metazoa</taxon>
        <taxon>Spiralia</taxon>
        <taxon>Lophotrochozoa</taxon>
        <taxon>Mollusca</taxon>
        <taxon>Gastropoda</taxon>
        <taxon>Heterobranchia</taxon>
        <taxon>Euthyneura</taxon>
        <taxon>Panpulmonata</taxon>
        <taxon>Sacoglossa</taxon>
        <taxon>Placobranchoidea</taxon>
        <taxon>Plakobranchidae</taxon>
        <taxon>Elysia</taxon>
    </lineage>
</organism>
<evidence type="ECO:0000313" key="2">
    <source>
        <dbReference type="EMBL" id="KAK3784745.1"/>
    </source>
</evidence>
<feature type="compositionally biased region" description="Low complexity" evidence="1">
    <location>
        <begin position="42"/>
        <end position="52"/>
    </location>
</feature>
<feature type="region of interest" description="Disordered" evidence="1">
    <location>
        <begin position="36"/>
        <end position="60"/>
    </location>
</feature>